<organism evidence="1 2">
    <name type="scientific">Gemmobacter fulvus</name>
    <dbReference type="NCBI Taxonomy" id="2840474"/>
    <lineage>
        <taxon>Bacteria</taxon>
        <taxon>Pseudomonadati</taxon>
        <taxon>Pseudomonadota</taxon>
        <taxon>Alphaproteobacteria</taxon>
        <taxon>Rhodobacterales</taxon>
        <taxon>Paracoccaceae</taxon>
        <taxon>Gemmobacter</taxon>
    </lineage>
</organism>
<dbReference type="Proteomes" id="UP000679352">
    <property type="component" value="Chromosome"/>
</dbReference>
<reference evidence="1" key="1">
    <citation type="submission" date="2021-06" db="EMBL/GenBank/DDBJ databases">
        <title>Direct submission.</title>
        <authorList>
            <person name="Lee C.-S."/>
            <person name="Jin L."/>
        </authorList>
    </citation>
    <scope>NUCLEOTIDE SEQUENCE</scope>
    <source>
        <strain evidence="1">Con5</strain>
    </source>
</reference>
<evidence type="ECO:0000313" key="1">
    <source>
        <dbReference type="EMBL" id="QWK91152.1"/>
    </source>
</evidence>
<keyword evidence="2" id="KW-1185">Reference proteome</keyword>
<gene>
    <name evidence="1" type="ORF">KM031_04405</name>
</gene>
<dbReference type="EMBL" id="CP076361">
    <property type="protein sequence ID" value="QWK91152.1"/>
    <property type="molecule type" value="Genomic_DNA"/>
</dbReference>
<accession>A0A975P857</accession>
<proteinExistence type="predicted"/>
<dbReference type="AlphaFoldDB" id="A0A975P857"/>
<name>A0A975P857_9RHOB</name>
<dbReference type="KEGG" id="gfu:KM031_04405"/>
<evidence type="ECO:0000313" key="2">
    <source>
        <dbReference type="Proteomes" id="UP000679352"/>
    </source>
</evidence>
<sequence>MQMFRPMDHEAALVGWGVRVLMLAQVGSPGAEAATRRLAGFGGRVETQEELFAALEALIDDPSGYGLFVMDCDAFGGLSAGRKAFTLLRGAHAQLPVILISGECVAQSFPEDRSEPILLRSPLSAVSMRVGFEHALRDRLLWRAA</sequence>
<dbReference type="RefSeq" id="WP_215503342.1">
    <property type="nucleotide sequence ID" value="NZ_CP076361.1"/>
</dbReference>
<protein>
    <submittedName>
        <fullName evidence="1">Uncharacterized protein</fullName>
    </submittedName>
</protein>